<feature type="binding site" evidence="4">
    <location>
        <begin position="123"/>
        <end position="126"/>
    </location>
    <ligand>
        <name>pyridoxal 5'-phosphate</name>
        <dbReference type="ChEBI" id="CHEBI:597326"/>
    </ligand>
</feature>
<dbReference type="AlphaFoldDB" id="A0A2A2SBJ1"/>
<dbReference type="EMBL" id="NSLI01000005">
    <property type="protein sequence ID" value="PAX06565.1"/>
    <property type="molecule type" value="Genomic_DNA"/>
</dbReference>
<dbReference type="GO" id="GO:0030170">
    <property type="term" value="F:pyridoxal phosphate binding"/>
    <property type="evidence" value="ECO:0007669"/>
    <property type="project" value="UniProtKB-UniRule"/>
</dbReference>
<evidence type="ECO:0000256" key="6">
    <source>
        <dbReference type="PIRNR" id="PIRNR038800"/>
    </source>
</evidence>
<gene>
    <name evidence="4 7" type="primary">kynU</name>
    <name evidence="7" type="ORF">CKY28_15545</name>
</gene>
<dbReference type="RefSeq" id="WP_095999310.1">
    <property type="nucleotide sequence ID" value="NZ_NSLI01000005.1"/>
</dbReference>
<dbReference type="InterPro" id="IPR015421">
    <property type="entry name" value="PyrdxlP-dep_Trfase_major"/>
</dbReference>
<dbReference type="NCBIfam" id="TIGR01814">
    <property type="entry name" value="kynureninase"/>
    <property type="match status" value="1"/>
</dbReference>
<evidence type="ECO:0000256" key="3">
    <source>
        <dbReference type="ARBA" id="ARBA00022898"/>
    </source>
</evidence>
<comment type="catalytic activity">
    <reaction evidence="4 6">
        <text>L-kynurenine + H2O = anthranilate + L-alanine + H(+)</text>
        <dbReference type="Rhea" id="RHEA:16813"/>
        <dbReference type="ChEBI" id="CHEBI:15377"/>
        <dbReference type="ChEBI" id="CHEBI:15378"/>
        <dbReference type="ChEBI" id="CHEBI:16567"/>
        <dbReference type="ChEBI" id="CHEBI:57959"/>
        <dbReference type="ChEBI" id="CHEBI:57972"/>
        <dbReference type="EC" id="3.7.1.3"/>
    </reaction>
</comment>
<evidence type="ECO:0000313" key="8">
    <source>
        <dbReference type="Proteomes" id="UP000218151"/>
    </source>
</evidence>
<dbReference type="Pfam" id="PF22580">
    <property type="entry name" value="KYNU_C"/>
    <property type="match status" value="1"/>
</dbReference>
<feature type="binding site" evidence="4">
    <location>
        <position position="248"/>
    </location>
    <ligand>
        <name>pyridoxal 5'-phosphate</name>
        <dbReference type="ChEBI" id="CHEBI:597326"/>
    </ligand>
</feature>
<comment type="pathway">
    <text evidence="4 6">Cofactor biosynthesis; NAD(+) biosynthesis; quinolinate from L-kynurenine: step 2/3.</text>
</comment>
<feature type="binding site" evidence="4">
    <location>
        <position position="196"/>
    </location>
    <ligand>
        <name>pyridoxal 5'-phosphate</name>
        <dbReference type="ChEBI" id="CHEBI:597326"/>
    </ligand>
</feature>
<dbReference type="InterPro" id="IPR015424">
    <property type="entry name" value="PyrdxlP-dep_Trfase"/>
</dbReference>
<dbReference type="PANTHER" id="PTHR14084">
    <property type="entry name" value="KYNURENINASE"/>
    <property type="match status" value="1"/>
</dbReference>
<feature type="binding site" evidence="4">
    <location>
        <position position="164"/>
    </location>
    <ligand>
        <name>pyridoxal 5'-phosphate</name>
        <dbReference type="ChEBI" id="CHEBI:597326"/>
    </ligand>
</feature>
<keyword evidence="1 4" id="KW-0662">Pyridine nucleotide biosynthesis</keyword>
<comment type="catalytic activity">
    <reaction evidence="6">
        <text>3-hydroxy-L-kynurenine + H2O = 3-hydroxyanthranilate + L-alanine + H(+)</text>
        <dbReference type="Rhea" id="RHEA:25143"/>
        <dbReference type="ChEBI" id="CHEBI:15377"/>
        <dbReference type="ChEBI" id="CHEBI:15378"/>
        <dbReference type="ChEBI" id="CHEBI:36559"/>
        <dbReference type="ChEBI" id="CHEBI:57972"/>
        <dbReference type="ChEBI" id="CHEBI:58125"/>
        <dbReference type="EC" id="3.7.1.3"/>
    </reaction>
</comment>
<dbReference type="PIRSF" id="PIRSF038800">
    <property type="entry name" value="KYNU"/>
    <property type="match status" value="1"/>
</dbReference>
<comment type="function">
    <text evidence="4 6">Catalyzes the cleavage of L-kynurenine (L-Kyn) and L-3-hydroxykynurenine (L-3OHKyn) into anthranilic acid (AA) and 3-hydroxyanthranilic acid (3-OHAA), respectively.</text>
</comment>
<protein>
    <recommendedName>
        <fullName evidence="4 5">Kynureninase</fullName>
        <ecNumber evidence="4 5">3.7.1.3</ecNumber>
    </recommendedName>
    <alternativeName>
        <fullName evidence="4">L-kynurenine hydrolase</fullName>
    </alternativeName>
</protein>
<reference evidence="8" key="1">
    <citation type="submission" date="2017-09" db="EMBL/GenBank/DDBJ databases">
        <authorList>
            <person name="Feng G."/>
            <person name="Zhu H."/>
        </authorList>
    </citation>
    <scope>NUCLEOTIDE SEQUENCE [LARGE SCALE GENOMIC DNA]</scope>
    <source>
        <strain evidence="8">1PNM-20</strain>
    </source>
</reference>
<comment type="pathway">
    <text evidence="4 6">Amino-acid degradation; L-kynurenine degradation; L-alanine and anthranilate from L-kynurenine: step 1/1.</text>
</comment>
<dbReference type="PANTHER" id="PTHR14084:SF0">
    <property type="entry name" value="KYNURENINASE"/>
    <property type="match status" value="1"/>
</dbReference>
<proteinExistence type="inferred from homology"/>
<keyword evidence="2 4" id="KW-0378">Hydrolase</keyword>
<comment type="caution">
    <text evidence="7">The sequence shown here is derived from an EMBL/GenBank/DDBJ whole genome shotgun (WGS) entry which is preliminary data.</text>
</comment>
<feature type="binding site" evidence="4">
    <location>
        <position position="95"/>
    </location>
    <ligand>
        <name>pyridoxal 5'-phosphate</name>
        <dbReference type="ChEBI" id="CHEBI:597326"/>
    </ligand>
</feature>
<feature type="modified residue" description="N6-(pyridoxal phosphate)lysine" evidence="4">
    <location>
        <position position="219"/>
    </location>
</feature>
<dbReference type="InterPro" id="IPR015422">
    <property type="entry name" value="PyrdxlP-dep_Trfase_small"/>
</dbReference>
<feature type="binding site" evidence="4">
    <location>
        <position position="96"/>
    </location>
    <ligand>
        <name>pyridoxal 5'-phosphate</name>
        <dbReference type="ChEBI" id="CHEBI:597326"/>
    </ligand>
</feature>
<keyword evidence="8" id="KW-1185">Reference proteome</keyword>
<evidence type="ECO:0000256" key="2">
    <source>
        <dbReference type="ARBA" id="ARBA00022801"/>
    </source>
</evidence>
<feature type="binding site" evidence="4">
    <location>
        <position position="193"/>
    </location>
    <ligand>
        <name>pyridoxal 5'-phosphate</name>
        <dbReference type="ChEBI" id="CHEBI:597326"/>
    </ligand>
</feature>
<dbReference type="GO" id="GO:0043420">
    <property type="term" value="P:anthranilate metabolic process"/>
    <property type="evidence" value="ECO:0007669"/>
    <property type="project" value="TreeGrafter"/>
</dbReference>
<dbReference type="SUPFAM" id="SSF53383">
    <property type="entry name" value="PLP-dependent transferases"/>
    <property type="match status" value="1"/>
</dbReference>
<comment type="cofactor">
    <cofactor evidence="4 6">
        <name>pyridoxal 5'-phosphate</name>
        <dbReference type="ChEBI" id="CHEBI:597326"/>
    </cofactor>
</comment>
<dbReference type="GO" id="GO:0030429">
    <property type="term" value="F:kynureninase activity"/>
    <property type="evidence" value="ECO:0007669"/>
    <property type="project" value="UniProtKB-UniRule"/>
</dbReference>
<evidence type="ECO:0000256" key="5">
    <source>
        <dbReference type="NCBIfam" id="TIGR01814"/>
    </source>
</evidence>
<keyword evidence="3 4" id="KW-0663">Pyridoxal phosphate</keyword>
<dbReference type="Gene3D" id="3.40.640.10">
    <property type="entry name" value="Type I PLP-dependent aspartate aminotransferase-like (Major domain)"/>
    <property type="match status" value="1"/>
</dbReference>
<dbReference type="OrthoDB" id="9812626at2"/>
<dbReference type="GO" id="GO:0009435">
    <property type="term" value="P:NAD+ biosynthetic process"/>
    <property type="evidence" value="ECO:0007669"/>
    <property type="project" value="UniProtKB-UniRule"/>
</dbReference>
<dbReference type="EC" id="3.7.1.3" evidence="4 5"/>
<dbReference type="Proteomes" id="UP000218151">
    <property type="component" value="Unassembled WGS sequence"/>
</dbReference>
<accession>A0A2A2SBJ1</accession>
<evidence type="ECO:0000313" key="7">
    <source>
        <dbReference type="EMBL" id="PAX06565.1"/>
    </source>
</evidence>
<dbReference type="GO" id="GO:0097053">
    <property type="term" value="P:L-kynurenine catabolic process"/>
    <property type="evidence" value="ECO:0007669"/>
    <property type="project" value="UniProtKB-UniRule"/>
</dbReference>
<evidence type="ECO:0000256" key="4">
    <source>
        <dbReference type="HAMAP-Rule" id="MF_01970"/>
    </source>
</evidence>
<feature type="binding site" evidence="4">
    <location>
        <position position="218"/>
    </location>
    <ligand>
        <name>pyridoxal 5'-phosphate</name>
        <dbReference type="ChEBI" id="CHEBI:597326"/>
    </ligand>
</feature>
<dbReference type="GO" id="GO:0005737">
    <property type="term" value="C:cytoplasm"/>
    <property type="evidence" value="ECO:0007669"/>
    <property type="project" value="UniProtKB-UniRule"/>
</dbReference>
<sequence>MTLDEARALDRTDPLARFRDRFALPDGVIYLDGNSLGPLTHASRAAVADCTTRQWGDRLIRSWNEGWIDAPQRIGAKLAPLLGAHPHEVIAGDTTSANLFKALVAALRIDPKRRVIVSELGNFPTDLHIAEGAVACVPGAELRAVPRAQLADALGPDTAVLLLTHVHYKTAERFDMAAWTRAAHDAGALAVWDLSHSVGAVPLDLDGANADLAVGCTYKYLNGGPGAPAFLYVAERWQERLESPLSGWMGHAEPFSFTDRYQPGPGMKRWLVGTPPMLAMASLEAALDLWAEVEMATLATKSAQLFDILAAAGDALGLDCVTPRDPTLRGSHISFRHPHAYALAQALIARGVIGDFRDPDILRLGLTPLYLSHEDVWRAGEHLRGAIEAKEWQEARHQRRLAVT</sequence>
<dbReference type="UniPathway" id="UPA00253">
    <property type="reaction ID" value="UER00329"/>
</dbReference>
<comment type="subunit">
    <text evidence="4 6">Homodimer.</text>
</comment>
<dbReference type="GO" id="GO:0019805">
    <property type="term" value="P:quinolinate biosynthetic process"/>
    <property type="evidence" value="ECO:0007669"/>
    <property type="project" value="UniProtKB-UniRule"/>
</dbReference>
<dbReference type="Gene3D" id="3.90.1150.10">
    <property type="entry name" value="Aspartate Aminotransferase, domain 1"/>
    <property type="match status" value="1"/>
</dbReference>
<dbReference type="UniPathway" id="UPA00334">
    <property type="reaction ID" value="UER00455"/>
</dbReference>
<dbReference type="HAMAP" id="MF_01970">
    <property type="entry name" value="Kynureninase"/>
    <property type="match status" value="1"/>
</dbReference>
<organism evidence="7 8">
    <name type="scientific">Sphingomonas lenta</name>
    <dbReference type="NCBI Taxonomy" id="1141887"/>
    <lineage>
        <taxon>Bacteria</taxon>
        <taxon>Pseudomonadati</taxon>
        <taxon>Pseudomonadota</taxon>
        <taxon>Alphaproteobacteria</taxon>
        <taxon>Sphingomonadales</taxon>
        <taxon>Sphingomonadaceae</taxon>
        <taxon>Sphingomonas</taxon>
    </lineage>
</organism>
<comment type="similarity">
    <text evidence="4 6">Belongs to the kynureninase family.</text>
</comment>
<evidence type="ECO:0000256" key="1">
    <source>
        <dbReference type="ARBA" id="ARBA00022642"/>
    </source>
</evidence>
<feature type="binding site" evidence="4">
    <location>
        <position position="274"/>
    </location>
    <ligand>
        <name>pyridoxal 5'-phosphate</name>
        <dbReference type="ChEBI" id="CHEBI:597326"/>
    </ligand>
</feature>
<dbReference type="InterPro" id="IPR010111">
    <property type="entry name" value="Kynureninase"/>
</dbReference>
<name>A0A2A2SBJ1_9SPHN</name>
<dbReference type="GO" id="GO:0019441">
    <property type="term" value="P:L-tryptophan catabolic process to kynurenine"/>
    <property type="evidence" value="ECO:0007669"/>
    <property type="project" value="TreeGrafter"/>
</dbReference>